<dbReference type="EMBL" id="CM037162">
    <property type="protein sequence ID" value="KAH7862692.1"/>
    <property type="molecule type" value="Genomic_DNA"/>
</dbReference>
<protein>
    <submittedName>
        <fullName evidence="1">Uncharacterized protein</fullName>
    </submittedName>
</protein>
<reference evidence="1 2" key="1">
    <citation type="journal article" date="2021" name="Hortic Res">
        <title>High-quality reference genome and annotation aids understanding of berry development for evergreen blueberry (Vaccinium darrowii).</title>
        <authorList>
            <person name="Yu J."/>
            <person name="Hulse-Kemp A.M."/>
            <person name="Babiker E."/>
            <person name="Staton M."/>
        </authorList>
    </citation>
    <scope>NUCLEOTIDE SEQUENCE [LARGE SCALE GENOMIC DNA]</scope>
    <source>
        <strain evidence="2">cv. NJ 8807/NJ 8810</strain>
        <tissue evidence="1">Young leaf</tissue>
    </source>
</reference>
<accession>A0ACB7ZCC9</accession>
<proteinExistence type="predicted"/>
<comment type="caution">
    <text evidence="1">The sequence shown here is derived from an EMBL/GenBank/DDBJ whole genome shotgun (WGS) entry which is preliminary data.</text>
</comment>
<name>A0ACB7ZCC9_9ERIC</name>
<sequence length="382" mass="43435">MQYEAIRSGNVAVCFFVGLHRNNEVNFHQWKEAQSYGEIQLMPFVEYYSLLTLKTVAICILGTEILPAKYIMKMDDDAFVRIDEVLFCLKGKVCNGLLYGLISFESSPHGDKDNKWYISTEEWPPASYPLWAHGPGCVVSKDIARFIVQGHRKGELQLFKLVDVAVGIWIEEFKKHGHEVQYVSDERFHNAGSVVKEEDIGIWFSRVFREKRREKGKGSEAAVQFRALNCTIYSDGVVGWLNRAAHQWASKPGPKNGLSVDVELGDGLSLYQLGNSHCKTHLPQRSCPNRNSKPFRCRVGKNGYPSGGMAVPFTRLRNSLPFSRLFRQLEQEMETVINVLQPGPLGIVEHKFSSEEIREANATVKRAVENWRRNANLEARVK</sequence>
<keyword evidence="2" id="KW-1185">Reference proteome</keyword>
<evidence type="ECO:0000313" key="2">
    <source>
        <dbReference type="Proteomes" id="UP000828048"/>
    </source>
</evidence>
<organism evidence="1 2">
    <name type="scientific">Vaccinium darrowii</name>
    <dbReference type="NCBI Taxonomy" id="229202"/>
    <lineage>
        <taxon>Eukaryota</taxon>
        <taxon>Viridiplantae</taxon>
        <taxon>Streptophyta</taxon>
        <taxon>Embryophyta</taxon>
        <taxon>Tracheophyta</taxon>
        <taxon>Spermatophyta</taxon>
        <taxon>Magnoliopsida</taxon>
        <taxon>eudicotyledons</taxon>
        <taxon>Gunneridae</taxon>
        <taxon>Pentapetalae</taxon>
        <taxon>asterids</taxon>
        <taxon>Ericales</taxon>
        <taxon>Ericaceae</taxon>
        <taxon>Vaccinioideae</taxon>
        <taxon>Vaccinieae</taxon>
        <taxon>Vaccinium</taxon>
    </lineage>
</organism>
<evidence type="ECO:0000313" key="1">
    <source>
        <dbReference type="EMBL" id="KAH7862692.1"/>
    </source>
</evidence>
<gene>
    <name evidence="1" type="ORF">Vadar_008185</name>
</gene>
<dbReference type="Proteomes" id="UP000828048">
    <property type="component" value="Chromosome 12"/>
</dbReference>